<organism evidence="2 3">
    <name type="scientific">Aphanomyces stellatus</name>
    <dbReference type="NCBI Taxonomy" id="120398"/>
    <lineage>
        <taxon>Eukaryota</taxon>
        <taxon>Sar</taxon>
        <taxon>Stramenopiles</taxon>
        <taxon>Oomycota</taxon>
        <taxon>Saprolegniomycetes</taxon>
        <taxon>Saprolegniales</taxon>
        <taxon>Verrucalvaceae</taxon>
        <taxon>Aphanomyces</taxon>
    </lineage>
</organism>
<evidence type="ECO:0000313" key="2">
    <source>
        <dbReference type="EMBL" id="VFT98289.1"/>
    </source>
</evidence>
<gene>
    <name evidence="2" type="primary">Aste57867_21619</name>
    <name evidence="1" type="ORF">As57867_021550</name>
    <name evidence="2" type="ORF">ASTE57867_21619</name>
</gene>
<keyword evidence="3" id="KW-1185">Reference proteome</keyword>
<protein>
    <submittedName>
        <fullName evidence="2">Aste57867_21619 protein</fullName>
    </submittedName>
</protein>
<accession>A0A485LMT8</accession>
<dbReference type="Proteomes" id="UP000332933">
    <property type="component" value="Unassembled WGS sequence"/>
</dbReference>
<evidence type="ECO:0000313" key="3">
    <source>
        <dbReference type="Proteomes" id="UP000332933"/>
    </source>
</evidence>
<name>A0A485LMT8_9STRA</name>
<evidence type="ECO:0000313" key="1">
    <source>
        <dbReference type="EMBL" id="KAF0686590.1"/>
    </source>
</evidence>
<dbReference type="AlphaFoldDB" id="A0A485LMT8"/>
<sequence length="104" mass="11834">MDYDGVTLPSLDDQVASLRAWVFKGLWYMAAYQRVVCSPTFKFIAHVRNIQAGVKMNERYTELCGSSMMIAIQGAYIGHKRINTRMDDTEKNFKYLTAVALGML</sequence>
<proteinExistence type="predicted"/>
<dbReference type="EMBL" id="CAADRA010007010">
    <property type="protein sequence ID" value="VFT98289.1"/>
    <property type="molecule type" value="Genomic_DNA"/>
</dbReference>
<dbReference type="EMBL" id="VJMH01006984">
    <property type="protein sequence ID" value="KAF0686590.1"/>
    <property type="molecule type" value="Genomic_DNA"/>
</dbReference>
<reference evidence="2 3" key="1">
    <citation type="submission" date="2019-03" db="EMBL/GenBank/DDBJ databases">
        <authorList>
            <person name="Gaulin E."/>
            <person name="Dumas B."/>
        </authorList>
    </citation>
    <scope>NUCLEOTIDE SEQUENCE [LARGE SCALE GENOMIC DNA]</scope>
    <source>
        <strain evidence="2">CBS 568.67</strain>
    </source>
</reference>
<reference evidence="1" key="2">
    <citation type="submission" date="2019-06" db="EMBL/GenBank/DDBJ databases">
        <title>Genomics analysis of Aphanomyces spp. identifies a new class of oomycete effector associated with host adaptation.</title>
        <authorList>
            <person name="Gaulin E."/>
        </authorList>
    </citation>
    <scope>NUCLEOTIDE SEQUENCE</scope>
    <source>
        <strain evidence="1">CBS 578.67</strain>
    </source>
</reference>